<dbReference type="HAMAP" id="MF_00197">
    <property type="entry name" value="DAP_epimerase"/>
    <property type="match status" value="1"/>
</dbReference>
<feature type="site" description="Could be important to modulate the pK values of the two catalytic cysteine residues" evidence="9">
    <location>
        <position position="161"/>
    </location>
</feature>
<protein>
    <recommendedName>
        <fullName evidence="3 9">Diaminopimelate epimerase</fullName>
        <shortName evidence="9">DAP epimerase</shortName>
        <ecNumber evidence="3 9">5.1.1.7</ecNumber>
    </recommendedName>
    <alternativeName>
        <fullName evidence="9">PLP-independent amino acid racemase</fullName>
    </alternativeName>
</protein>
<evidence type="ECO:0000256" key="2">
    <source>
        <dbReference type="ARBA" id="ARBA00010219"/>
    </source>
</evidence>
<feature type="binding site" evidence="9">
    <location>
        <position position="66"/>
    </location>
    <ligand>
        <name>substrate</name>
    </ligand>
</feature>
<accession>A0AAU9CKF4</accession>
<feature type="active site" evidence="10">
    <location>
        <position position="75"/>
    </location>
</feature>
<evidence type="ECO:0000313" key="11">
    <source>
        <dbReference type="EMBL" id="BCX89916.1"/>
    </source>
</evidence>
<keyword evidence="7 9" id="KW-0413">Isomerase</keyword>
<dbReference type="Proteomes" id="UP001321450">
    <property type="component" value="Chromosome"/>
</dbReference>
<evidence type="ECO:0000256" key="5">
    <source>
        <dbReference type="ARBA" id="ARBA00022605"/>
    </source>
</evidence>
<comment type="subcellular location">
    <subcellularLocation>
        <location evidence="9">Cytoplasm</location>
    </subcellularLocation>
</comment>
<dbReference type="InterPro" id="IPR018510">
    <property type="entry name" value="DAP_epimerase_AS"/>
</dbReference>
<dbReference type="Pfam" id="PF01678">
    <property type="entry name" value="DAP_epimerase"/>
    <property type="match status" value="2"/>
</dbReference>
<evidence type="ECO:0000256" key="7">
    <source>
        <dbReference type="ARBA" id="ARBA00023235"/>
    </source>
</evidence>
<dbReference type="PANTHER" id="PTHR31689:SF0">
    <property type="entry name" value="DIAMINOPIMELATE EPIMERASE"/>
    <property type="match status" value="1"/>
</dbReference>
<keyword evidence="6 9" id="KW-0457">Lysine biosynthesis</keyword>
<gene>
    <name evidence="9" type="primary">dapF</name>
    <name evidence="11" type="ORF">MIN45_P2290</name>
</gene>
<feature type="binding site" evidence="9">
    <location>
        <position position="192"/>
    </location>
    <ligand>
        <name>substrate</name>
    </ligand>
</feature>
<feature type="binding site" evidence="9">
    <location>
        <begin position="220"/>
        <end position="221"/>
    </location>
    <ligand>
        <name>substrate</name>
    </ligand>
</feature>
<dbReference type="PANTHER" id="PTHR31689">
    <property type="entry name" value="DIAMINOPIMELATE EPIMERASE, CHLOROPLASTIC"/>
    <property type="match status" value="1"/>
</dbReference>
<feature type="site" description="Could be important to modulate the pK values of the two catalytic cysteine residues" evidence="9">
    <location>
        <position position="210"/>
    </location>
</feature>
<keyword evidence="12" id="KW-1185">Reference proteome</keyword>
<dbReference type="EMBL" id="AP024718">
    <property type="protein sequence ID" value="BCX89916.1"/>
    <property type="molecule type" value="Genomic_DNA"/>
</dbReference>
<evidence type="ECO:0000256" key="8">
    <source>
        <dbReference type="ARBA" id="ARBA00051712"/>
    </source>
</evidence>
<feature type="site" description="Important for dimerization" evidence="9">
    <location>
        <position position="270"/>
    </location>
</feature>
<dbReference type="NCBIfam" id="TIGR00652">
    <property type="entry name" value="DapF"/>
    <property type="match status" value="1"/>
</dbReference>
<dbReference type="SUPFAM" id="SSF54506">
    <property type="entry name" value="Diaminopimelate epimerase-like"/>
    <property type="match status" value="1"/>
</dbReference>
<comment type="pathway">
    <text evidence="1 9">Amino-acid biosynthesis; L-lysine biosynthesis via DAP pathway; DL-2,6-diaminopimelate from LL-2,6-diaminopimelate: step 1/1.</text>
</comment>
<reference evidence="12" key="1">
    <citation type="journal article" date="2024" name="Int. J. Syst. Evol. Microbiol.">
        <title>Methylomarinovum tepidoasis sp. nov., a moderately thermophilic methanotroph of the family Methylothermaceae isolated from a deep-sea hydrothermal field.</title>
        <authorList>
            <person name="Hirayama H."/>
            <person name="Takaki Y."/>
            <person name="Abe M."/>
            <person name="Miyazaki M."/>
            <person name="Uematsu K."/>
            <person name="Matsui Y."/>
            <person name="Takai K."/>
        </authorList>
    </citation>
    <scope>NUCLEOTIDE SEQUENCE [LARGE SCALE GENOMIC DNA]</scope>
    <source>
        <strain evidence="12">IN45</strain>
    </source>
</reference>
<feature type="active site" description="Proton acceptor" evidence="9">
    <location>
        <position position="219"/>
    </location>
</feature>
<dbReference type="GO" id="GO:0009089">
    <property type="term" value="P:lysine biosynthetic process via diaminopimelate"/>
    <property type="evidence" value="ECO:0007669"/>
    <property type="project" value="UniProtKB-UniRule"/>
</dbReference>
<evidence type="ECO:0000256" key="6">
    <source>
        <dbReference type="ARBA" id="ARBA00023154"/>
    </source>
</evidence>
<dbReference type="Gene3D" id="3.10.310.10">
    <property type="entry name" value="Diaminopimelate Epimerase, Chain A, domain 1"/>
    <property type="match status" value="2"/>
</dbReference>
<feature type="binding site" evidence="9">
    <location>
        <position position="13"/>
    </location>
    <ligand>
        <name>substrate</name>
    </ligand>
</feature>
<proteinExistence type="inferred from homology"/>
<evidence type="ECO:0000256" key="10">
    <source>
        <dbReference type="PROSITE-ProRule" id="PRU10125"/>
    </source>
</evidence>
<dbReference type="EC" id="5.1.1.7" evidence="3 9"/>
<evidence type="ECO:0000256" key="3">
    <source>
        <dbReference type="ARBA" id="ARBA00013080"/>
    </source>
</evidence>
<dbReference type="GO" id="GO:0005829">
    <property type="term" value="C:cytosol"/>
    <property type="evidence" value="ECO:0007669"/>
    <property type="project" value="TreeGrafter"/>
</dbReference>
<feature type="binding site" evidence="9">
    <location>
        <begin position="76"/>
        <end position="77"/>
    </location>
    <ligand>
        <name>substrate</name>
    </ligand>
</feature>
<keyword evidence="4 9" id="KW-0963">Cytoplasm</keyword>
<comment type="function">
    <text evidence="9">Catalyzes the stereoinversion of LL-2,6-diaminopimelate (L,L-DAP) to meso-diaminopimelate (meso-DAP), a precursor of L-lysine and an essential component of the bacterial peptidoglycan.</text>
</comment>
<feature type="binding site" evidence="9">
    <location>
        <begin position="210"/>
        <end position="211"/>
    </location>
    <ligand>
        <name>substrate</name>
    </ligand>
</feature>
<dbReference type="KEGG" id="meiy:MIN45_P2290"/>
<dbReference type="GO" id="GO:0008837">
    <property type="term" value="F:diaminopimelate epimerase activity"/>
    <property type="evidence" value="ECO:0007669"/>
    <property type="project" value="UniProtKB-UniRule"/>
</dbReference>
<evidence type="ECO:0000256" key="9">
    <source>
        <dbReference type="HAMAP-Rule" id="MF_00197"/>
    </source>
</evidence>
<feature type="binding site" evidence="9">
    <location>
        <position position="159"/>
    </location>
    <ligand>
        <name>substrate</name>
    </ligand>
</feature>
<name>A0AAU9CKF4_9GAMM</name>
<comment type="catalytic activity">
    <reaction evidence="8 9">
        <text>(2S,6S)-2,6-diaminopimelate = meso-2,6-diaminopimelate</text>
        <dbReference type="Rhea" id="RHEA:15393"/>
        <dbReference type="ChEBI" id="CHEBI:57609"/>
        <dbReference type="ChEBI" id="CHEBI:57791"/>
        <dbReference type="EC" id="5.1.1.7"/>
    </reaction>
</comment>
<dbReference type="InterPro" id="IPR001653">
    <property type="entry name" value="DAP_epimerase_DapF"/>
</dbReference>
<evidence type="ECO:0000256" key="4">
    <source>
        <dbReference type="ARBA" id="ARBA00022490"/>
    </source>
</evidence>
<sequence>MKLKFTKMHGLGNDFVVIDAVSRPVALDVAAIRRLADRHFGVGCDQVLVVEPPPGPEADFRYRIFNADGSEVAQCGNGARCFARFVREKGLIDRDVIRVVTAAGSMTLTLVGEDRVRVNMGVPNFDPATIPLAVHEEMPEYQVSVAGHDVIFGAVSLGNPHAVIVVPSVEKAPVAAVGAALQRHPLFPERVNVGFMEIVSPGEVRLRVYERGSGETLACGSGACAAAVVGIDQGRLRSPVTVALPGGELTVEWRGRGEPVWMTGPAESVFEGEIEL</sequence>
<keyword evidence="5 9" id="KW-0028">Amino-acid biosynthesis</keyword>
<comment type="similarity">
    <text evidence="2 9">Belongs to the diaminopimelate epimerase family.</text>
</comment>
<organism evidence="11 12">
    <name type="scientific">Methylomarinovum tepidoasis</name>
    <dbReference type="NCBI Taxonomy" id="2840183"/>
    <lineage>
        <taxon>Bacteria</taxon>
        <taxon>Pseudomonadati</taxon>
        <taxon>Pseudomonadota</taxon>
        <taxon>Gammaproteobacteria</taxon>
        <taxon>Methylococcales</taxon>
        <taxon>Methylothermaceae</taxon>
        <taxon>Methylomarinovum</taxon>
    </lineage>
</organism>
<feature type="binding site" evidence="9">
    <location>
        <position position="46"/>
    </location>
    <ligand>
        <name>substrate</name>
    </ligand>
</feature>
<feature type="active site" description="Proton donor" evidence="9">
    <location>
        <position position="75"/>
    </location>
</feature>
<dbReference type="AlphaFoldDB" id="A0AAU9CKF4"/>
<dbReference type="PROSITE" id="PS01326">
    <property type="entry name" value="DAP_EPIMERASE"/>
    <property type="match status" value="1"/>
</dbReference>
<evidence type="ECO:0000256" key="1">
    <source>
        <dbReference type="ARBA" id="ARBA00005196"/>
    </source>
</evidence>
<evidence type="ECO:0000313" key="12">
    <source>
        <dbReference type="Proteomes" id="UP001321450"/>
    </source>
</evidence>
<dbReference type="FunFam" id="3.10.310.10:FF:000001">
    <property type="entry name" value="Diaminopimelate epimerase"/>
    <property type="match status" value="1"/>
</dbReference>
<comment type="subunit">
    <text evidence="9">Homodimer.</text>
</comment>